<dbReference type="PANTHER" id="PTHR36294:SF1">
    <property type="entry name" value="TRANSMEMBRANE PROTEIN 139"/>
    <property type="match status" value="1"/>
</dbReference>
<dbReference type="InterPro" id="IPR038805">
    <property type="entry name" value="TMEM139"/>
</dbReference>
<evidence type="ECO:0000313" key="3">
    <source>
        <dbReference type="Ensembl" id="ENSECAP00000089864.1"/>
    </source>
</evidence>
<evidence type="ECO:0000256" key="1">
    <source>
        <dbReference type="SAM" id="MobiDB-lite"/>
    </source>
</evidence>
<sequence>MVTWESDPATMPRASLDTTAVCLFAGVWGGAMVPSQFSGRLKKLLVFLCCASLLLGLALLGMQPDTAPIAYFFLTLGGFFLFACLLVCFVDCGLPSMQTQSPGASGNARDNEAFEVPTYLEAVVLESQRCPQELDQPPPYNSVVIAPALEEGQPSHPEGPMRARLERRVGSEGSIITGSPGRVSLRLRGPRFASTVPDLQSLVTLQRIPTLEPLTPPPAYDVSFDHPDDDNVFYENNWTPP</sequence>
<feature type="transmembrane region" description="Helical" evidence="2">
    <location>
        <begin position="14"/>
        <end position="33"/>
    </location>
</feature>
<reference evidence="3" key="3">
    <citation type="submission" date="2025-09" db="UniProtKB">
        <authorList>
            <consortium name="Ensembl"/>
        </authorList>
    </citation>
    <scope>IDENTIFICATION</scope>
    <source>
        <strain evidence="3">Thoroughbred</strain>
    </source>
</reference>
<keyword evidence="2" id="KW-0472">Membrane</keyword>
<reference evidence="3 4" key="1">
    <citation type="journal article" date="2009" name="Science">
        <title>Genome sequence, comparative analysis, and population genetics of the domestic horse.</title>
        <authorList>
            <consortium name="Broad Institute Genome Sequencing Platform"/>
            <consortium name="Broad Institute Whole Genome Assembly Team"/>
            <person name="Wade C.M."/>
            <person name="Giulotto E."/>
            <person name="Sigurdsson S."/>
            <person name="Zoli M."/>
            <person name="Gnerre S."/>
            <person name="Imsland F."/>
            <person name="Lear T.L."/>
            <person name="Adelson D.L."/>
            <person name="Bailey E."/>
            <person name="Bellone R.R."/>
            <person name="Bloecker H."/>
            <person name="Distl O."/>
            <person name="Edgar R.C."/>
            <person name="Garber M."/>
            <person name="Leeb T."/>
            <person name="Mauceli E."/>
            <person name="MacLeod J.N."/>
            <person name="Penedo M.C.T."/>
            <person name="Raison J.M."/>
            <person name="Sharpe T."/>
            <person name="Vogel J."/>
            <person name="Andersson L."/>
            <person name="Antczak D.F."/>
            <person name="Biagi T."/>
            <person name="Binns M.M."/>
            <person name="Chowdhary B.P."/>
            <person name="Coleman S.J."/>
            <person name="Della Valle G."/>
            <person name="Fryc S."/>
            <person name="Guerin G."/>
            <person name="Hasegawa T."/>
            <person name="Hill E.W."/>
            <person name="Jurka J."/>
            <person name="Kiialainen A."/>
            <person name="Lindgren G."/>
            <person name="Liu J."/>
            <person name="Magnani E."/>
            <person name="Mickelson J.R."/>
            <person name="Murray J."/>
            <person name="Nergadze S.G."/>
            <person name="Onofrio R."/>
            <person name="Pedroni S."/>
            <person name="Piras M.F."/>
            <person name="Raudsepp T."/>
            <person name="Rocchi M."/>
            <person name="Roeed K.H."/>
            <person name="Ryder O.A."/>
            <person name="Searle S."/>
            <person name="Skow L."/>
            <person name="Swinburne J.E."/>
            <person name="Syvaenen A.C."/>
            <person name="Tozaki T."/>
            <person name="Valberg S.J."/>
            <person name="Vaudin M."/>
            <person name="White J.R."/>
            <person name="Zody M.C."/>
            <person name="Lander E.S."/>
            <person name="Lindblad-Toh K."/>
        </authorList>
    </citation>
    <scope>NUCLEOTIDE SEQUENCE [LARGE SCALE GENOMIC DNA]</scope>
    <source>
        <strain evidence="3 4">Thoroughbred</strain>
    </source>
</reference>
<gene>
    <name evidence="3" type="primary">TMEM139</name>
</gene>
<keyword evidence="2" id="KW-0812">Transmembrane</keyword>
<protein>
    <submittedName>
        <fullName evidence="3">Transmembrane protein 139</fullName>
    </submittedName>
</protein>
<feature type="region of interest" description="Disordered" evidence="1">
    <location>
        <begin position="219"/>
        <end position="241"/>
    </location>
</feature>
<dbReference type="Ensembl" id="ENSECAT00000114045.1">
    <property type="protein sequence ID" value="ENSECAP00000089864.1"/>
    <property type="gene ID" value="ENSECAG00000003704.4"/>
</dbReference>
<keyword evidence="2" id="KW-1133">Transmembrane helix</keyword>
<evidence type="ECO:0000256" key="2">
    <source>
        <dbReference type="SAM" id="Phobius"/>
    </source>
</evidence>
<proteinExistence type="predicted"/>
<accession>A0A9L0TTU4</accession>
<dbReference type="PANTHER" id="PTHR36294">
    <property type="entry name" value="TRANSMEMBRANE PROTEIN 139"/>
    <property type="match status" value="1"/>
</dbReference>
<feature type="transmembrane region" description="Helical" evidence="2">
    <location>
        <begin position="45"/>
        <end position="63"/>
    </location>
</feature>
<evidence type="ECO:0000313" key="4">
    <source>
        <dbReference type="Proteomes" id="UP000002281"/>
    </source>
</evidence>
<organism evidence="3 4">
    <name type="scientific">Equus caballus</name>
    <name type="common">Horse</name>
    <dbReference type="NCBI Taxonomy" id="9796"/>
    <lineage>
        <taxon>Eukaryota</taxon>
        <taxon>Metazoa</taxon>
        <taxon>Chordata</taxon>
        <taxon>Craniata</taxon>
        <taxon>Vertebrata</taxon>
        <taxon>Euteleostomi</taxon>
        <taxon>Mammalia</taxon>
        <taxon>Eutheria</taxon>
        <taxon>Laurasiatheria</taxon>
        <taxon>Perissodactyla</taxon>
        <taxon>Equidae</taxon>
        <taxon>Equus</taxon>
    </lineage>
</organism>
<name>A0A9L0TTU4_HORSE</name>
<dbReference type="Proteomes" id="UP000002281">
    <property type="component" value="Chromosome 4"/>
</dbReference>
<keyword evidence="4" id="KW-1185">Reference proteome</keyword>
<reference evidence="3" key="2">
    <citation type="submission" date="2025-08" db="UniProtKB">
        <authorList>
            <consortium name="Ensembl"/>
        </authorList>
    </citation>
    <scope>IDENTIFICATION</scope>
    <source>
        <strain evidence="3">Thoroughbred</strain>
    </source>
</reference>
<dbReference type="GeneTree" id="ENSGT00390000002723"/>
<dbReference type="AlphaFoldDB" id="A0A9L0TTU4"/>
<feature type="transmembrane region" description="Helical" evidence="2">
    <location>
        <begin position="69"/>
        <end position="90"/>
    </location>
</feature>